<keyword evidence="1" id="KW-0812">Transmembrane</keyword>
<dbReference type="Proteomes" id="UP000263517">
    <property type="component" value="Unassembled WGS sequence"/>
</dbReference>
<feature type="transmembrane region" description="Helical" evidence="1">
    <location>
        <begin position="14"/>
        <end position="34"/>
    </location>
</feature>
<dbReference type="EMBL" id="DNAN01000604">
    <property type="protein sequence ID" value="HAW77457.1"/>
    <property type="molecule type" value="Genomic_DNA"/>
</dbReference>
<reference evidence="2 3" key="1">
    <citation type="journal article" date="2018" name="Nat. Biotechnol.">
        <title>A standardized bacterial taxonomy based on genome phylogeny substantially revises the tree of life.</title>
        <authorList>
            <person name="Parks D.H."/>
            <person name="Chuvochina M."/>
            <person name="Waite D.W."/>
            <person name="Rinke C."/>
            <person name="Skarshewski A."/>
            <person name="Chaumeil P.A."/>
            <person name="Hugenholtz P."/>
        </authorList>
    </citation>
    <scope>NUCLEOTIDE SEQUENCE [LARGE SCALE GENOMIC DNA]</scope>
    <source>
        <strain evidence="2">UBA11978</strain>
    </source>
</reference>
<keyword evidence="1" id="KW-0472">Membrane</keyword>
<dbReference type="AlphaFoldDB" id="A0A350P840"/>
<evidence type="ECO:0000256" key="1">
    <source>
        <dbReference type="SAM" id="Phobius"/>
    </source>
</evidence>
<gene>
    <name evidence="2" type="ORF">DCW74_17195</name>
</gene>
<sequence length="88" mass="9394">MKELEKPWYKSKKFLALALLVVMTTVLILAGILLQVDPNVLQAMVTILGGTTGAAGAGLIGAQGYVDSKVRPAVLNTEVVEKEEIVEQ</sequence>
<proteinExistence type="predicted"/>
<protein>
    <submittedName>
        <fullName evidence="2">Uncharacterized protein</fullName>
    </submittedName>
</protein>
<evidence type="ECO:0000313" key="3">
    <source>
        <dbReference type="Proteomes" id="UP000263517"/>
    </source>
</evidence>
<keyword evidence="1" id="KW-1133">Transmembrane helix</keyword>
<feature type="transmembrane region" description="Helical" evidence="1">
    <location>
        <begin position="40"/>
        <end position="62"/>
    </location>
</feature>
<evidence type="ECO:0000313" key="2">
    <source>
        <dbReference type="EMBL" id="HAW77457.1"/>
    </source>
</evidence>
<comment type="caution">
    <text evidence="2">The sequence shown here is derived from an EMBL/GenBank/DDBJ whole genome shotgun (WGS) entry which is preliminary data.</text>
</comment>
<accession>A0A350P840</accession>
<organism evidence="2 3">
    <name type="scientific">Alteromonas australica</name>
    <dbReference type="NCBI Taxonomy" id="589873"/>
    <lineage>
        <taxon>Bacteria</taxon>
        <taxon>Pseudomonadati</taxon>
        <taxon>Pseudomonadota</taxon>
        <taxon>Gammaproteobacteria</taxon>
        <taxon>Alteromonadales</taxon>
        <taxon>Alteromonadaceae</taxon>
        <taxon>Alteromonas/Salinimonas group</taxon>
        <taxon>Alteromonas</taxon>
    </lineage>
</organism>
<name>A0A350P840_9ALTE</name>